<dbReference type="GO" id="GO:0016020">
    <property type="term" value="C:membrane"/>
    <property type="evidence" value="ECO:0007669"/>
    <property type="project" value="UniProtKB-SubCell"/>
</dbReference>
<evidence type="ECO:0000256" key="2">
    <source>
        <dbReference type="ARBA" id="ARBA00022448"/>
    </source>
</evidence>
<evidence type="ECO:0008006" key="11">
    <source>
        <dbReference type="Google" id="ProtNLM"/>
    </source>
</evidence>
<keyword evidence="4" id="KW-0446">Lipid-binding</keyword>
<evidence type="ECO:0000259" key="7">
    <source>
        <dbReference type="PROSITE" id="PS50004"/>
    </source>
</evidence>
<dbReference type="CDD" id="cd21669">
    <property type="entry name" value="SMP_SF"/>
    <property type="match status" value="1"/>
</dbReference>
<feature type="region of interest" description="Disordered" evidence="6">
    <location>
        <begin position="672"/>
        <end position="717"/>
    </location>
</feature>
<sequence>MNLQASSSSCDFSQRVWVSSPKCPCEKRLKFSPLHGFSRRMKLCMTHKGKRCVLEACMSSDGGNSNLDFADSATRVAKSFVANRLSNELDERNVASDGGNSDLGSGNSATKVAKSFVANRLSNEMDERNVSSDGEYSNLGSANSATRVAKSFVANRLSNELDERNVSRDSGSMGASKFVSFEEDPIVDKLRTQLGVLHPIPSPPVNKNIVGLFVFFFFVGVVFDKFWTSRKMKVSSNDGNAGNRPQVPTSFSSFLEKDLQRKESVEWVNMVLEKLWKVYKPGLESWLTGLLQPVIDDLEKPDYVERVEIKQLSLGDEPISVRNVERRTSRRLNDLQYQIGIRYTGGARMLLMLSLKFGIVPIVLPVGIRDFDIDGELWVKLKLIPSEPWVGAVQWAFVSLPKIKFVLSPFRLFNLMGIPVLSMFLTKLLTEDLPSLFVRPKKIILDLLKGKAVGPAPTDFKSGEMQEGNKDFVGELAVTLVDARKLSYVFLGKTDPYVTLKLGDQAMHSKKNSQTTVIGPPGEPIWNQDFSMLVANPLKQKLYIQVIDSLGFTDLTIGTGEVDLTSLEDTVPTDRIVALQGGWGLFRNVSAGEILLRLTYKAYVEDEEDEMIGKRSTDTDVSDDELSESDESSATYVQPKKNLPNGTETFMDVLAALIVSEDFQGIVASETVNTESSDNVTSNLSASRPSGPEVEPASRSDGPEVQSAPSNSGSDSEGFRGSALFWLSVITSISVLIALNMDHSSLFNP</sequence>
<keyword evidence="5" id="KW-0472">Membrane</keyword>
<feature type="compositionally biased region" description="Polar residues" evidence="6">
    <location>
        <begin position="672"/>
        <end position="688"/>
    </location>
</feature>
<evidence type="ECO:0000256" key="6">
    <source>
        <dbReference type="SAM" id="MobiDB-lite"/>
    </source>
</evidence>
<gene>
    <name evidence="9" type="ORF">DCAR_0726887</name>
</gene>
<dbReference type="Gene3D" id="2.60.40.150">
    <property type="entry name" value="C2 domain"/>
    <property type="match status" value="1"/>
</dbReference>
<evidence type="ECO:0000313" key="9">
    <source>
        <dbReference type="EMBL" id="WOH07457.1"/>
    </source>
</evidence>
<keyword evidence="3" id="KW-0445">Lipid transport</keyword>
<reference evidence="9" key="1">
    <citation type="journal article" date="2016" name="Nat. Genet.">
        <title>A high-quality carrot genome assembly provides new insights into carotenoid accumulation and asterid genome evolution.</title>
        <authorList>
            <person name="Iorizzo M."/>
            <person name="Ellison S."/>
            <person name="Senalik D."/>
            <person name="Zeng P."/>
            <person name="Satapoomin P."/>
            <person name="Huang J."/>
            <person name="Bowman M."/>
            <person name="Iovene M."/>
            <person name="Sanseverino W."/>
            <person name="Cavagnaro P."/>
            <person name="Yildiz M."/>
            <person name="Macko-Podgorni A."/>
            <person name="Moranska E."/>
            <person name="Grzebelus E."/>
            <person name="Grzebelus D."/>
            <person name="Ashrafi H."/>
            <person name="Zheng Z."/>
            <person name="Cheng S."/>
            <person name="Spooner D."/>
            <person name="Van Deynze A."/>
            <person name="Simon P."/>
        </authorList>
    </citation>
    <scope>NUCLEOTIDE SEQUENCE</scope>
    <source>
        <tissue evidence="9">Leaf</tissue>
    </source>
</reference>
<evidence type="ECO:0000313" key="10">
    <source>
        <dbReference type="Proteomes" id="UP000077755"/>
    </source>
</evidence>
<dbReference type="InterPro" id="IPR035892">
    <property type="entry name" value="C2_domain_sf"/>
</dbReference>
<reference evidence="9" key="2">
    <citation type="submission" date="2022-03" db="EMBL/GenBank/DDBJ databases">
        <title>Draft title - Genomic analysis of global carrot germplasm unveils the trajectory of domestication and the origin of high carotenoid orange carrot.</title>
        <authorList>
            <person name="Iorizzo M."/>
            <person name="Ellison S."/>
            <person name="Senalik D."/>
            <person name="Macko-Podgorni A."/>
            <person name="Grzebelus D."/>
            <person name="Bostan H."/>
            <person name="Rolling W."/>
            <person name="Curaba J."/>
            <person name="Simon P."/>
        </authorList>
    </citation>
    <scope>NUCLEOTIDE SEQUENCE</scope>
    <source>
        <tissue evidence="9">Leaf</tissue>
    </source>
</reference>
<feature type="region of interest" description="Disordered" evidence="6">
    <location>
        <begin position="609"/>
        <end position="642"/>
    </location>
</feature>
<evidence type="ECO:0000256" key="1">
    <source>
        <dbReference type="ARBA" id="ARBA00004370"/>
    </source>
</evidence>
<feature type="compositionally biased region" description="Acidic residues" evidence="6">
    <location>
        <begin position="620"/>
        <end position="631"/>
    </location>
</feature>
<protein>
    <recommendedName>
        <fullName evidence="11">C2 domain-containing protein</fullName>
    </recommendedName>
</protein>
<dbReference type="AlphaFoldDB" id="A0AAF0XI33"/>
<feature type="domain" description="SMP-LTD" evidence="8">
    <location>
        <begin position="261"/>
        <end position="448"/>
    </location>
</feature>
<keyword evidence="2" id="KW-0813">Transport</keyword>
<dbReference type="KEGG" id="dcr:108193146"/>
<dbReference type="EMBL" id="CP093349">
    <property type="protein sequence ID" value="WOH07457.1"/>
    <property type="molecule type" value="Genomic_DNA"/>
</dbReference>
<evidence type="ECO:0000259" key="8">
    <source>
        <dbReference type="PROSITE" id="PS51847"/>
    </source>
</evidence>
<dbReference type="PANTHER" id="PTHR47261:SF2">
    <property type="entry name" value="CALCIUM-DEPENDENT LIPID-BINDING (CALB DOMAIN) FAMILY PROTEIN"/>
    <property type="match status" value="1"/>
</dbReference>
<dbReference type="SUPFAM" id="SSF49562">
    <property type="entry name" value="C2 domain (Calcium/lipid-binding domain, CaLB)"/>
    <property type="match status" value="1"/>
</dbReference>
<accession>A0AAF0XI33</accession>
<dbReference type="PROSITE" id="PS51847">
    <property type="entry name" value="SMP"/>
    <property type="match status" value="1"/>
</dbReference>
<evidence type="ECO:0000256" key="3">
    <source>
        <dbReference type="ARBA" id="ARBA00023055"/>
    </source>
</evidence>
<dbReference type="Pfam" id="PF00168">
    <property type="entry name" value="C2"/>
    <property type="match status" value="1"/>
</dbReference>
<feature type="domain" description="C2" evidence="7">
    <location>
        <begin position="455"/>
        <end position="577"/>
    </location>
</feature>
<dbReference type="InterPro" id="IPR031468">
    <property type="entry name" value="SMP_LBD"/>
</dbReference>
<dbReference type="CDD" id="cd00030">
    <property type="entry name" value="C2"/>
    <property type="match status" value="1"/>
</dbReference>
<name>A0AAF0XI33_DAUCS</name>
<comment type="subcellular location">
    <subcellularLocation>
        <location evidence="1">Membrane</location>
    </subcellularLocation>
</comment>
<evidence type="ECO:0000256" key="4">
    <source>
        <dbReference type="ARBA" id="ARBA00023121"/>
    </source>
</evidence>
<dbReference type="Proteomes" id="UP000077755">
    <property type="component" value="Chromosome 7"/>
</dbReference>
<proteinExistence type="predicted"/>
<dbReference type="GO" id="GO:0008289">
    <property type="term" value="F:lipid binding"/>
    <property type="evidence" value="ECO:0007669"/>
    <property type="project" value="UniProtKB-KW"/>
</dbReference>
<dbReference type="PANTHER" id="PTHR47261">
    <property type="entry name" value="CALCIUM-DEPENDENT LIPID-BINDING (CALB DOMAIN) FAMILY PROTEIN"/>
    <property type="match status" value="1"/>
</dbReference>
<keyword evidence="10" id="KW-1185">Reference proteome</keyword>
<dbReference type="GO" id="GO:0006869">
    <property type="term" value="P:lipid transport"/>
    <property type="evidence" value="ECO:0007669"/>
    <property type="project" value="UniProtKB-KW"/>
</dbReference>
<dbReference type="Pfam" id="PF25669">
    <property type="entry name" value="SMP_MUG190-like"/>
    <property type="match status" value="1"/>
</dbReference>
<evidence type="ECO:0000256" key="5">
    <source>
        <dbReference type="ARBA" id="ARBA00023136"/>
    </source>
</evidence>
<dbReference type="SMART" id="SM00239">
    <property type="entry name" value="C2"/>
    <property type="match status" value="1"/>
</dbReference>
<dbReference type="InterPro" id="IPR000008">
    <property type="entry name" value="C2_dom"/>
</dbReference>
<dbReference type="PROSITE" id="PS50004">
    <property type="entry name" value="C2"/>
    <property type="match status" value="1"/>
</dbReference>
<organism evidence="9 10">
    <name type="scientific">Daucus carota subsp. sativus</name>
    <name type="common">Carrot</name>
    <dbReference type="NCBI Taxonomy" id="79200"/>
    <lineage>
        <taxon>Eukaryota</taxon>
        <taxon>Viridiplantae</taxon>
        <taxon>Streptophyta</taxon>
        <taxon>Embryophyta</taxon>
        <taxon>Tracheophyta</taxon>
        <taxon>Spermatophyta</taxon>
        <taxon>Magnoliopsida</taxon>
        <taxon>eudicotyledons</taxon>
        <taxon>Gunneridae</taxon>
        <taxon>Pentapetalae</taxon>
        <taxon>asterids</taxon>
        <taxon>campanulids</taxon>
        <taxon>Apiales</taxon>
        <taxon>Apiaceae</taxon>
        <taxon>Apioideae</taxon>
        <taxon>Scandiceae</taxon>
        <taxon>Daucinae</taxon>
        <taxon>Daucus</taxon>
        <taxon>Daucus sect. Daucus</taxon>
    </lineage>
</organism>